<dbReference type="OrthoDB" id="798544at2"/>
<gene>
    <name evidence="1" type="ORF">DF947_10630</name>
</gene>
<comment type="caution">
    <text evidence="1">The sequence shown here is derived from an EMBL/GenBank/DDBJ whole genome shotgun (WGS) entry which is preliminary data.</text>
</comment>
<protein>
    <submittedName>
        <fullName evidence="1">Uncharacterized protein</fullName>
    </submittedName>
</protein>
<name>A0A317F407_9SPHI</name>
<proteinExistence type="predicted"/>
<dbReference type="EMBL" id="QGNY01000003">
    <property type="protein sequence ID" value="PWS32216.1"/>
    <property type="molecule type" value="Genomic_DNA"/>
</dbReference>
<organism evidence="1 2">
    <name type="scientific">Pedobacter paludis</name>
    <dbReference type="NCBI Taxonomy" id="2203212"/>
    <lineage>
        <taxon>Bacteria</taxon>
        <taxon>Pseudomonadati</taxon>
        <taxon>Bacteroidota</taxon>
        <taxon>Sphingobacteriia</taxon>
        <taxon>Sphingobacteriales</taxon>
        <taxon>Sphingobacteriaceae</taxon>
        <taxon>Pedobacter</taxon>
    </lineage>
</organism>
<dbReference type="Proteomes" id="UP000245391">
    <property type="component" value="Unassembled WGS sequence"/>
</dbReference>
<reference evidence="2" key="1">
    <citation type="submission" date="2018-05" db="EMBL/GenBank/DDBJ databases">
        <title>Pedobacter paludis sp. nov., isolated from wetland soil.</title>
        <authorList>
            <person name="Zhang Y."/>
        </authorList>
    </citation>
    <scope>NUCLEOTIDE SEQUENCE [LARGE SCALE GENOMIC DNA]</scope>
    <source>
        <strain evidence="2">R-8</strain>
    </source>
</reference>
<evidence type="ECO:0000313" key="1">
    <source>
        <dbReference type="EMBL" id="PWS32216.1"/>
    </source>
</evidence>
<dbReference type="AlphaFoldDB" id="A0A317F407"/>
<sequence>MKSDAMEMVDTMMSVPGMGEKVKFMGQSTTMSRRVILILYKLIAKGVNDKEEPGHLLENIPQDVATELKAFADDCLEKAGLVDFNKGLNKLLAK</sequence>
<accession>A0A317F407</accession>
<evidence type="ECO:0000313" key="2">
    <source>
        <dbReference type="Proteomes" id="UP000245391"/>
    </source>
</evidence>
<dbReference type="RefSeq" id="WP_109929663.1">
    <property type="nucleotide sequence ID" value="NZ_QGNY01000003.1"/>
</dbReference>
<keyword evidence="2" id="KW-1185">Reference proteome</keyword>